<dbReference type="RefSeq" id="WP_089739150.1">
    <property type="nucleotide sequence ID" value="NZ_FOGL01000002.1"/>
</dbReference>
<feature type="transmembrane region" description="Helical" evidence="1">
    <location>
        <begin position="60"/>
        <end position="78"/>
    </location>
</feature>
<dbReference type="PANTHER" id="PTHR43849:SF2">
    <property type="entry name" value="BLL3936 PROTEIN"/>
    <property type="match status" value="1"/>
</dbReference>
<dbReference type="NCBIfam" id="TIGR02123">
    <property type="entry name" value="TRAP_fused"/>
    <property type="match status" value="1"/>
</dbReference>
<feature type="transmembrane region" description="Helical" evidence="1">
    <location>
        <begin position="592"/>
        <end position="611"/>
    </location>
</feature>
<feature type="transmembrane region" description="Helical" evidence="1">
    <location>
        <begin position="30"/>
        <end position="48"/>
    </location>
</feature>
<feature type="transmembrane region" description="Helical" evidence="1">
    <location>
        <begin position="90"/>
        <end position="110"/>
    </location>
</feature>
<keyword evidence="1" id="KW-1133">Transmembrane helix</keyword>
<feature type="transmembrane region" description="Helical" evidence="1">
    <location>
        <begin position="117"/>
        <end position="142"/>
    </location>
</feature>
<feature type="transmembrane region" description="Helical" evidence="1">
    <location>
        <begin position="570"/>
        <end position="586"/>
    </location>
</feature>
<dbReference type="OrthoDB" id="9759894at2"/>
<dbReference type="AlphaFoldDB" id="A0A1H9MSS1"/>
<dbReference type="InterPro" id="IPR011853">
    <property type="entry name" value="TRAP_DctM-Dct_fused"/>
</dbReference>
<protein>
    <submittedName>
        <fullName evidence="3">TRAP transporter, DctM subunit/TRAP transporter, 4TM/12TM fusion protein</fullName>
    </submittedName>
</protein>
<feature type="domain" description="TRAP C4-dicarboxylate transport system permease DctM subunit" evidence="2">
    <location>
        <begin position="105"/>
        <end position="537"/>
    </location>
</feature>
<evidence type="ECO:0000259" key="2">
    <source>
        <dbReference type="Pfam" id="PF06808"/>
    </source>
</evidence>
<keyword evidence="4" id="KW-1185">Reference proteome</keyword>
<feature type="transmembrane region" description="Helical" evidence="1">
    <location>
        <begin position="515"/>
        <end position="532"/>
    </location>
</feature>
<reference evidence="3 4" key="1">
    <citation type="submission" date="2016-10" db="EMBL/GenBank/DDBJ databases">
        <authorList>
            <person name="de Groot N.N."/>
        </authorList>
    </citation>
    <scope>NUCLEOTIDE SEQUENCE [LARGE SCALE GENOMIC DNA]</scope>
    <source>
        <strain evidence="3 4">CGMCC 1.7727</strain>
    </source>
</reference>
<feature type="transmembrane region" description="Helical" evidence="1">
    <location>
        <begin position="392"/>
        <end position="415"/>
    </location>
</feature>
<feature type="transmembrane region" description="Helical" evidence="1">
    <location>
        <begin position="285"/>
        <end position="305"/>
    </location>
</feature>
<feature type="transmembrane region" description="Helical" evidence="1">
    <location>
        <begin position="479"/>
        <end position="503"/>
    </location>
</feature>
<accession>A0A1H9MSS1</accession>
<dbReference type="STRING" id="531814.SAMN04487944_102133"/>
<dbReference type="Proteomes" id="UP000199687">
    <property type="component" value="Unassembled WGS sequence"/>
</dbReference>
<name>A0A1H9MSS1_9BACI</name>
<organism evidence="3 4">
    <name type="scientific">Gracilibacillus ureilyticus</name>
    <dbReference type="NCBI Taxonomy" id="531814"/>
    <lineage>
        <taxon>Bacteria</taxon>
        <taxon>Bacillati</taxon>
        <taxon>Bacillota</taxon>
        <taxon>Bacilli</taxon>
        <taxon>Bacillales</taxon>
        <taxon>Bacillaceae</taxon>
        <taxon>Gracilibacillus</taxon>
    </lineage>
</organism>
<feature type="transmembrane region" description="Helical" evidence="1">
    <location>
        <begin position="251"/>
        <end position="279"/>
    </location>
</feature>
<keyword evidence="1" id="KW-0472">Membrane</keyword>
<proteinExistence type="predicted"/>
<dbReference type="InterPro" id="IPR010656">
    <property type="entry name" value="DctM"/>
</dbReference>
<gene>
    <name evidence="3" type="ORF">SAMN04487944_102133</name>
</gene>
<feature type="transmembrane region" description="Helical" evidence="1">
    <location>
        <begin position="326"/>
        <end position="349"/>
    </location>
</feature>
<keyword evidence="1" id="KW-0812">Transmembrane</keyword>
<evidence type="ECO:0000256" key="1">
    <source>
        <dbReference type="SAM" id="Phobius"/>
    </source>
</evidence>
<evidence type="ECO:0000313" key="4">
    <source>
        <dbReference type="Proteomes" id="UP000199687"/>
    </source>
</evidence>
<feature type="transmembrane region" description="Helical" evidence="1">
    <location>
        <begin position="451"/>
        <end position="467"/>
    </location>
</feature>
<feature type="transmembrane region" description="Helical" evidence="1">
    <location>
        <begin position="421"/>
        <end position="444"/>
    </location>
</feature>
<dbReference type="EMBL" id="FOGL01000002">
    <property type="protein sequence ID" value="SER26537.1"/>
    <property type="molecule type" value="Genomic_DNA"/>
</dbReference>
<evidence type="ECO:0000313" key="3">
    <source>
        <dbReference type="EMBL" id="SER26537.1"/>
    </source>
</evidence>
<feature type="transmembrane region" description="Helical" evidence="1">
    <location>
        <begin position="355"/>
        <end position="371"/>
    </location>
</feature>
<dbReference type="PANTHER" id="PTHR43849">
    <property type="entry name" value="BLL3936 PROTEIN"/>
    <property type="match status" value="1"/>
</dbReference>
<feature type="transmembrane region" description="Helical" evidence="1">
    <location>
        <begin position="162"/>
        <end position="185"/>
    </location>
</feature>
<dbReference type="Pfam" id="PF06808">
    <property type="entry name" value="DctM"/>
    <property type="match status" value="1"/>
</dbReference>
<feature type="transmembrane region" description="Helical" evidence="1">
    <location>
        <begin position="544"/>
        <end position="563"/>
    </location>
</feature>
<sequence>MRNKLIALIAVSWALTQIFSLYFVSLEAMQTVILHLGYAVALTFLCTPLQRFRGKDQGKLAIDMVMAGCIFAASIYFIMEYDRIRNHMLFVSSVSPIDIIAGGVTILFTLEATRRVLGWPLTVLAIISLGYLLAGPYLPGIFTSREITVNEFIEYNYFTTNGLLGVALQTSATYVYVFVLFASLLNISGLGPKFMDIIISFAGKWRGGPAKVSVLSSGLFGMITGSPSSNVAFTGSFTIPLMKKTGFSASYAGAVEAVASSAGMITPPLMGTAVFLIAQYTQTEISSIVIAAIIPALLYFALLFIQVDLESAKMNMKPIEKQKLPSFGISLKSGWHLMIPVIVIIIMLLNGYSPQLSALFSIIIAIILSYLKKESRLTINKLIAACIETGKTMTIIAAATATAGIILSCITYTGMEFKLTGFLVSAAGDSLLLLVLFIAILSFILGMGMPVLPAYMIVSIITAPVLVDFGVDMITAHLFVFYFAMMSLYTPPVGPASFVAAGIAETGPFRTGWDAMKLGIGGCIIPFLFVYHPVLLSFAPLDDFLLSIVPVLTGIYGVAVIVSGHMVRKLFIWERILFIAVTFLLFSPNNWIQWSGVILFVIIYFIAKRLYIPNEQKIRLREDS</sequence>